<evidence type="ECO:0000313" key="3">
    <source>
        <dbReference type="Proteomes" id="UP000807353"/>
    </source>
</evidence>
<evidence type="ECO:0000256" key="1">
    <source>
        <dbReference type="SAM" id="SignalP"/>
    </source>
</evidence>
<reference evidence="2" key="1">
    <citation type="submission" date="2020-11" db="EMBL/GenBank/DDBJ databases">
        <authorList>
            <consortium name="DOE Joint Genome Institute"/>
            <person name="Ahrendt S."/>
            <person name="Riley R."/>
            <person name="Andreopoulos W."/>
            <person name="Labutti K."/>
            <person name="Pangilinan J."/>
            <person name="Ruiz-Duenas F.J."/>
            <person name="Barrasa J.M."/>
            <person name="Sanchez-Garcia M."/>
            <person name="Camarero S."/>
            <person name="Miyauchi S."/>
            <person name="Serrano A."/>
            <person name="Linde D."/>
            <person name="Babiker R."/>
            <person name="Drula E."/>
            <person name="Ayuso-Fernandez I."/>
            <person name="Pacheco R."/>
            <person name="Padilla G."/>
            <person name="Ferreira P."/>
            <person name="Barriuso J."/>
            <person name="Kellner H."/>
            <person name="Castanera R."/>
            <person name="Alfaro M."/>
            <person name="Ramirez L."/>
            <person name="Pisabarro A.G."/>
            <person name="Kuo A."/>
            <person name="Tritt A."/>
            <person name="Lipzen A."/>
            <person name="He G."/>
            <person name="Yan M."/>
            <person name="Ng V."/>
            <person name="Cullen D."/>
            <person name="Martin F."/>
            <person name="Rosso M.-N."/>
            <person name="Henrissat B."/>
            <person name="Hibbett D."/>
            <person name="Martinez A.T."/>
            <person name="Grigoriev I.V."/>
        </authorList>
    </citation>
    <scope>NUCLEOTIDE SEQUENCE</scope>
    <source>
        <strain evidence="2">CBS 247.69</strain>
    </source>
</reference>
<gene>
    <name evidence="2" type="ORF">BDZ94DRAFT_1254772</name>
</gene>
<sequence>MTMQVIALDFSFVWFHALTWGPHTHTVEVNEQTPLSVQSHNLSSILDSGWMPHPRRLQNSVYWGLYPDTSPRTSIKLYPFSECSPIT</sequence>
<protein>
    <recommendedName>
        <fullName evidence="4">Secreted protein</fullName>
    </recommendedName>
</protein>
<dbReference type="Proteomes" id="UP000807353">
    <property type="component" value="Unassembled WGS sequence"/>
</dbReference>
<feature type="chain" id="PRO_5040459315" description="Secreted protein" evidence="1">
    <location>
        <begin position="27"/>
        <end position="87"/>
    </location>
</feature>
<evidence type="ECO:0008006" key="4">
    <source>
        <dbReference type="Google" id="ProtNLM"/>
    </source>
</evidence>
<organism evidence="2 3">
    <name type="scientific">Collybia nuda</name>
    <dbReference type="NCBI Taxonomy" id="64659"/>
    <lineage>
        <taxon>Eukaryota</taxon>
        <taxon>Fungi</taxon>
        <taxon>Dikarya</taxon>
        <taxon>Basidiomycota</taxon>
        <taxon>Agaricomycotina</taxon>
        <taxon>Agaricomycetes</taxon>
        <taxon>Agaricomycetidae</taxon>
        <taxon>Agaricales</taxon>
        <taxon>Tricholomatineae</taxon>
        <taxon>Clitocybaceae</taxon>
        <taxon>Collybia</taxon>
    </lineage>
</organism>
<comment type="caution">
    <text evidence="2">The sequence shown here is derived from an EMBL/GenBank/DDBJ whole genome shotgun (WGS) entry which is preliminary data.</text>
</comment>
<keyword evidence="1" id="KW-0732">Signal</keyword>
<name>A0A9P5YAK8_9AGAR</name>
<dbReference type="AlphaFoldDB" id="A0A9P5YAK8"/>
<keyword evidence="3" id="KW-1185">Reference proteome</keyword>
<evidence type="ECO:0000313" key="2">
    <source>
        <dbReference type="EMBL" id="KAF9465195.1"/>
    </source>
</evidence>
<proteinExistence type="predicted"/>
<dbReference type="EMBL" id="MU150249">
    <property type="protein sequence ID" value="KAF9465195.1"/>
    <property type="molecule type" value="Genomic_DNA"/>
</dbReference>
<feature type="signal peptide" evidence="1">
    <location>
        <begin position="1"/>
        <end position="26"/>
    </location>
</feature>
<accession>A0A9P5YAK8</accession>